<evidence type="ECO:0000256" key="7">
    <source>
        <dbReference type="RuleBase" id="RU003960"/>
    </source>
</evidence>
<dbReference type="UniPathway" id="UPA00148"/>
<keyword evidence="6" id="KW-0949">S-adenosyl-L-methionine</keyword>
<protein>
    <submittedName>
        <fullName evidence="10">Precorrin-2 C20-methyltransferase / precorrin-3B C17-methyltransferase</fullName>
    </submittedName>
</protein>
<keyword evidence="5 7" id="KW-0808">Transferase</keyword>
<dbReference type="InterPro" id="IPR000878">
    <property type="entry name" value="4pyrrol_Mease"/>
</dbReference>
<dbReference type="Pfam" id="PF00590">
    <property type="entry name" value="TP_methylase"/>
    <property type="match status" value="2"/>
</dbReference>
<dbReference type="InterPro" id="IPR006363">
    <property type="entry name" value="Cbl_synth_CobJ/CibH_dom"/>
</dbReference>
<dbReference type="STRING" id="158898.SAMN04488548_134425"/>
<dbReference type="GO" id="GO:0032259">
    <property type="term" value="P:methylation"/>
    <property type="evidence" value="ECO:0007669"/>
    <property type="project" value="UniProtKB-KW"/>
</dbReference>
<evidence type="ECO:0000256" key="4">
    <source>
        <dbReference type="ARBA" id="ARBA00022603"/>
    </source>
</evidence>
<feature type="domain" description="Tetrapyrrole methylase" evidence="9">
    <location>
        <begin position="17"/>
        <end position="230"/>
    </location>
</feature>
<evidence type="ECO:0000313" key="10">
    <source>
        <dbReference type="EMBL" id="SDU30314.1"/>
    </source>
</evidence>
<sequence length="534" mass="57152">MSAVDNETTRQETGGGKLWGIGLGPGDSELMTVKAARVISTADVVAYHCARHGNSIARSVAEPYLRDGQTEERLMYPVTTETTDHPGGYQGALDDFYAESAERLAVHLRAGRDVVLLAEGDPLFYSSYMHMHKRLSPHFDAEIVPGVTSVSAASAATGVPLVEGDETLTVVPGTAATEELLFRFRSADAVVVMKLGRTFERVREALREAGRLDEAFYVERASTTVERVLPAAEVNPAEVPYFSILVVPGRRNNPRFEPKPVPGELVIVGLGPGHDSWTTPEVRAELARATDLVGYTTYLKRVTPRPGQRVHASDNRVESERAEFALDLARRGARVAVVSSGDPGVFAMAAAVTEVAAEPQWHDVPVRVVPGVTAATAVAAAVGAPLGHDFAVISLSDRLKPWSVIERRIKAALAADLVIAIYNPGSASRSWQVGALKHTLLQTVSPDRVLVLGRDVGGPEQTLTTTTVGEFDPEVVDMRTLLIIGSSATRMVQRAAGSLVFTPRRHTPAEDAEQVTGQASAEQPLEPSLGAGDV</sequence>
<keyword evidence="4 7" id="KW-0489">Methyltransferase</keyword>
<gene>
    <name evidence="10" type="ORF">SAMN04488548_134425</name>
</gene>
<comment type="similarity">
    <text evidence="2 7">Belongs to the precorrin methyltransferase family.</text>
</comment>
<dbReference type="GO" id="GO:0030788">
    <property type="term" value="F:precorrin-2 C20-methyltransferase activity"/>
    <property type="evidence" value="ECO:0007669"/>
    <property type="project" value="InterPro"/>
</dbReference>
<evidence type="ECO:0000259" key="9">
    <source>
        <dbReference type="Pfam" id="PF00590"/>
    </source>
</evidence>
<accession>A0A1H2HEQ2</accession>
<reference evidence="10 11" key="1">
    <citation type="submission" date="2016-10" db="EMBL/GenBank/DDBJ databases">
        <authorList>
            <person name="de Groot N.N."/>
        </authorList>
    </citation>
    <scope>NUCLEOTIDE SEQUENCE [LARGE SCALE GENOMIC DNA]</scope>
    <source>
        <strain evidence="10 11">DSM 44215</strain>
    </source>
</reference>
<name>A0A1H2HEQ2_9ACTN</name>
<evidence type="ECO:0000256" key="6">
    <source>
        <dbReference type="ARBA" id="ARBA00022691"/>
    </source>
</evidence>
<evidence type="ECO:0000256" key="2">
    <source>
        <dbReference type="ARBA" id="ARBA00005879"/>
    </source>
</evidence>
<feature type="region of interest" description="Disordered" evidence="8">
    <location>
        <begin position="502"/>
        <end position="534"/>
    </location>
</feature>
<dbReference type="EMBL" id="FNLM01000034">
    <property type="protein sequence ID" value="SDU30314.1"/>
    <property type="molecule type" value="Genomic_DNA"/>
</dbReference>
<dbReference type="GO" id="GO:0009236">
    <property type="term" value="P:cobalamin biosynthetic process"/>
    <property type="evidence" value="ECO:0007669"/>
    <property type="project" value="UniProtKB-UniPathway"/>
</dbReference>
<dbReference type="OrthoDB" id="9804789at2"/>
<evidence type="ECO:0000256" key="5">
    <source>
        <dbReference type="ARBA" id="ARBA00022679"/>
    </source>
</evidence>
<evidence type="ECO:0000313" key="11">
    <source>
        <dbReference type="Proteomes" id="UP000183180"/>
    </source>
</evidence>
<dbReference type="NCBIfam" id="NF004647">
    <property type="entry name" value="PRK05990.1"/>
    <property type="match status" value="1"/>
</dbReference>
<dbReference type="InterPro" id="IPR003043">
    <property type="entry name" value="Uropor_MeTrfase_CS"/>
</dbReference>
<dbReference type="CDD" id="cd11646">
    <property type="entry name" value="Precorrin_3B_C17_MT"/>
    <property type="match status" value="1"/>
</dbReference>
<dbReference type="InterPro" id="IPR012382">
    <property type="entry name" value="CobI/CbiL"/>
</dbReference>
<dbReference type="InterPro" id="IPR051810">
    <property type="entry name" value="Precorrin_MeTrfase"/>
</dbReference>
<dbReference type="InterPro" id="IPR014777">
    <property type="entry name" value="4pyrrole_Mease_sub1"/>
</dbReference>
<evidence type="ECO:0000256" key="8">
    <source>
        <dbReference type="SAM" id="MobiDB-lite"/>
    </source>
</evidence>
<dbReference type="InterPro" id="IPR006364">
    <property type="entry name" value="CobI/CbiL/CobIJ_dom"/>
</dbReference>
<dbReference type="InterPro" id="IPR014776">
    <property type="entry name" value="4pyrrole_Mease_sub2"/>
</dbReference>
<dbReference type="Gene3D" id="3.40.1010.10">
    <property type="entry name" value="Cobalt-precorrin-4 Transmethylase, Domain 1"/>
    <property type="match status" value="2"/>
</dbReference>
<comment type="pathway">
    <text evidence="1">Cofactor biosynthesis; adenosylcobalamin biosynthesis.</text>
</comment>
<proteinExistence type="inferred from homology"/>
<evidence type="ECO:0000256" key="1">
    <source>
        <dbReference type="ARBA" id="ARBA00004953"/>
    </source>
</evidence>
<dbReference type="PROSITE" id="PS00840">
    <property type="entry name" value="SUMT_2"/>
    <property type="match status" value="1"/>
</dbReference>
<evidence type="ECO:0000256" key="3">
    <source>
        <dbReference type="ARBA" id="ARBA00022573"/>
    </source>
</evidence>
<dbReference type="Proteomes" id="UP000183180">
    <property type="component" value="Unassembled WGS sequence"/>
</dbReference>
<feature type="domain" description="Tetrapyrrole methylase" evidence="9">
    <location>
        <begin position="265"/>
        <end position="471"/>
    </location>
</feature>
<dbReference type="PROSITE" id="PS00839">
    <property type="entry name" value="SUMT_1"/>
    <property type="match status" value="1"/>
</dbReference>
<dbReference type="InterPro" id="IPR035996">
    <property type="entry name" value="4pyrrol_Methylase_sf"/>
</dbReference>
<organism evidence="10 11">
    <name type="scientific">Gordonia westfalica</name>
    <dbReference type="NCBI Taxonomy" id="158898"/>
    <lineage>
        <taxon>Bacteria</taxon>
        <taxon>Bacillati</taxon>
        <taxon>Actinomycetota</taxon>
        <taxon>Actinomycetes</taxon>
        <taxon>Mycobacteriales</taxon>
        <taxon>Gordoniaceae</taxon>
        <taxon>Gordonia</taxon>
    </lineage>
</organism>
<dbReference type="AlphaFoldDB" id="A0A1H2HEQ2"/>
<dbReference type="RefSeq" id="WP_074848918.1">
    <property type="nucleotide sequence ID" value="NZ_FNLM01000034.1"/>
</dbReference>
<dbReference type="NCBIfam" id="TIGR01466">
    <property type="entry name" value="cobJ_cbiH"/>
    <property type="match status" value="1"/>
</dbReference>
<dbReference type="Gene3D" id="3.30.950.10">
    <property type="entry name" value="Methyltransferase, Cobalt-precorrin-4 Transmethylase, Domain 2"/>
    <property type="match status" value="2"/>
</dbReference>
<dbReference type="SUPFAM" id="SSF53790">
    <property type="entry name" value="Tetrapyrrole methylase"/>
    <property type="match status" value="2"/>
</dbReference>
<keyword evidence="3" id="KW-0169">Cobalamin biosynthesis</keyword>
<dbReference type="CDD" id="cd11645">
    <property type="entry name" value="Precorrin_2_C20_MT"/>
    <property type="match status" value="1"/>
</dbReference>
<dbReference type="PANTHER" id="PTHR47036">
    <property type="entry name" value="COBALT-FACTOR III C(17)-METHYLTRANSFERASE-RELATED"/>
    <property type="match status" value="1"/>
</dbReference>
<dbReference type="NCBIfam" id="TIGR01467">
    <property type="entry name" value="cobI_cbiL"/>
    <property type="match status" value="1"/>
</dbReference>
<dbReference type="PANTHER" id="PTHR47036:SF1">
    <property type="entry name" value="COBALT-FACTOR III C(17)-METHYLTRANSFERASE-RELATED"/>
    <property type="match status" value="1"/>
</dbReference>